<feature type="chain" id="PRO_5017637118" description="Secreted protein" evidence="1">
    <location>
        <begin position="23"/>
        <end position="120"/>
    </location>
</feature>
<feature type="signal peptide" evidence="1">
    <location>
        <begin position="1"/>
        <end position="22"/>
    </location>
</feature>
<protein>
    <recommendedName>
        <fullName evidence="4">Secreted protein</fullName>
    </recommendedName>
</protein>
<dbReference type="AlphaFoldDB" id="A0A3D9FS52"/>
<reference evidence="2 3" key="1">
    <citation type="submission" date="2018-07" db="EMBL/GenBank/DDBJ databases">
        <title>Genomic Encyclopedia of Archaeal and Bacterial Type Strains, Phase II (KMG-II): from individual species to whole genera.</title>
        <authorList>
            <person name="Goeker M."/>
        </authorList>
    </citation>
    <scope>NUCLEOTIDE SEQUENCE [LARGE SCALE GENOMIC DNA]</scope>
    <source>
        <strain evidence="2 3">DSM 25795</strain>
    </source>
</reference>
<accession>A0A3D9FS52</accession>
<organism evidence="2 3">
    <name type="scientific">Flavobacterium cutihirudinis</name>
    <dbReference type="NCBI Taxonomy" id="1265740"/>
    <lineage>
        <taxon>Bacteria</taxon>
        <taxon>Pseudomonadati</taxon>
        <taxon>Bacteroidota</taxon>
        <taxon>Flavobacteriia</taxon>
        <taxon>Flavobacteriales</taxon>
        <taxon>Flavobacteriaceae</taxon>
        <taxon>Flavobacterium</taxon>
    </lineage>
</organism>
<evidence type="ECO:0000313" key="3">
    <source>
        <dbReference type="Proteomes" id="UP000257004"/>
    </source>
</evidence>
<evidence type="ECO:0008006" key="4">
    <source>
        <dbReference type="Google" id="ProtNLM"/>
    </source>
</evidence>
<proteinExistence type="predicted"/>
<keyword evidence="1" id="KW-0732">Signal</keyword>
<dbReference type="OrthoDB" id="1374698at2"/>
<dbReference type="RefSeq" id="WP_115888515.1">
    <property type="nucleotide sequence ID" value="NZ_QRDQ01000009.1"/>
</dbReference>
<gene>
    <name evidence="2" type="ORF">BD847_2464</name>
</gene>
<evidence type="ECO:0000313" key="2">
    <source>
        <dbReference type="EMBL" id="RED23411.1"/>
    </source>
</evidence>
<name>A0A3D9FS52_9FLAO</name>
<evidence type="ECO:0000256" key="1">
    <source>
        <dbReference type="SAM" id="SignalP"/>
    </source>
</evidence>
<comment type="caution">
    <text evidence="2">The sequence shown here is derived from an EMBL/GenBank/DDBJ whole genome shotgun (WGS) entry which is preliminary data.</text>
</comment>
<sequence>MKHYYKFIYVVLVLLLSFFRSAETFTQPIKLSHCIVHDSVAADDTLLSTSGVSSDRSLEMHYTVKKKIKSRATTLEQSTIKAPYFSNLINFKLYKRSLIYGIASIYQIQRHSHLHLYQLF</sequence>
<keyword evidence="3" id="KW-1185">Reference proteome</keyword>
<dbReference type="EMBL" id="QRDQ01000009">
    <property type="protein sequence ID" value="RED23411.1"/>
    <property type="molecule type" value="Genomic_DNA"/>
</dbReference>
<dbReference type="Proteomes" id="UP000257004">
    <property type="component" value="Unassembled WGS sequence"/>
</dbReference>